<organism evidence="1 2">
    <name type="scientific">Ascobolus immersus RN42</name>
    <dbReference type="NCBI Taxonomy" id="1160509"/>
    <lineage>
        <taxon>Eukaryota</taxon>
        <taxon>Fungi</taxon>
        <taxon>Dikarya</taxon>
        <taxon>Ascomycota</taxon>
        <taxon>Pezizomycotina</taxon>
        <taxon>Pezizomycetes</taxon>
        <taxon>Pezizales</taxon>
        <taxon>Ascobolaceae</taxon>
        <taxon>Ascobolus</taxon>
    </lineage>
</organism>
<dbReference type="AlphaFoldDB" id="A0A3N4HT42"/>
<dbReference type="Proteomes" id="UP000275078">
    <property type="component" value="Unassembled WGS sequence"/>
</dbReference>
<evidence type="ECO:0000313" key="1">
    <source>
        <dbReference type="EMBL" id="RPA76869.1"/>
    </source>
</evidence>
<name>A0A3N4HT42_ASCIM</name>
<evidence type="ECO:0000313" key="2">
    <source>
        <dbReference type="Proteomes" id="UP000275078"/>
    </source>
</evidence>
<sequence>MLQRSAFESNHEAIAMSIFKDQSKTFSMANQSIASAQMDLDSPCSFIQGRFGPNPDRNQRKCRSTASECYAAPMCLDCGHLPIWHREFFPELDPSIDFSTAVKIHWQNRHNAETIIPRESTVKLLVDMLDQPSFFDCPVIHIAAPPKSGKSTLLRQLKLYLDREDDKEGNKEGREEHDLEWKKSLVYYVPEWKPPSELGRNGMRTRAEQWLATLFNENIVNALRRDETRKAVLLVDNTQNAHLDMDFWHSFLKDTIAIRHLSHFRIVVAGERFWEKPRGSRISSYVVSEANIPRAITRVWHDPHCYIPEQTTPGIYLTRTEFDTYASTQSGSGVGQESPISKEVQEEIWRLTSGHCGMVSTIFSYLHSHSAAANSLMSYHSKELHSASFNTRMKIVEAMSFFSDLPKSLEELEELKKARGPVVSTLRDLCIDGLIDIPWVRPGPWLRLEDHNRWDSLNYLETRGWIMQKNKGYGYLHDRLFEYPSELHRWWFGWKFFGLKVDAEAEWGVEEDGSTSI</sequence>
<protein>
    <submittedName>
        <fullName evidence="1">Uncharacterized protein</fullName>
    </submittedName>
</protein>
<gene>
    <name evidence="1" type="ORF">BJ508DRAFT_310713</name>
</gene>
<keyword evidence="2" id="KW-1185">Reference proteome</keyword>
<reference evidence="1 2" key="1">
    <citation type="journal article" date="2018" name="Nat. Ecol. Evol.">
        <title>Pezizomycetes genomes reveal the molecular basis of ectomycorrhizal truffle lifestyle.</title>
        <authorList>
            <person name="Murat C."/>
            <person name="Payen T."/>
            <person name="Noel B."/>
            <person name="Kuo A."/>
            <person name="Morin E."/>
            <person name="Chen J."/>
            <person name="Kohler A."/>
            <person name="Krizsan K."/>
            <person name="Balestrini R."/>
            <person name="Da Silva C."/>
            <person name="Montanini B."/>
            <person name="Hainaut M."/>
            <person name="Levati E."/>
            <person name="Barry K.W."/>
            <person name="Belfiori B."/>
            <person name="Cichocki N."/>
            <person name="Clum A."/>
            <person name="Dockter R.B."/>
            <person name="Fauchery L."/>
            <person name="Guy J."/>
            <person name="Iotti M."/>
            <person name="Le Tacon F."/>
            <person name="Lindquist E.A."/>
            <person name="Lipzen A."/>
            <person name="Malagnac F."/>
            <person name="Mello A."/>
            <person name="Molinier V."/>
            <person name="Miyauchi S."/>
            <person name="Poulain J."/>
            <person name="Riccioni C."/>
            <person name="Rubini A."/>
            <person name="Sitrit Y."/>
            <person name="Splivallo R."/>
            <person name="Traeger S."/>
            <person name="Wang M."/>
            <person name="Zifcakova L."/>
            <person name="Wipf D."/>
            <person name="Zambonelli A."/>
            <person name="Paolocci F."/>
            <person name="Nowrousian M."/>
            <person name="Ottonello S."/>
            <person name="Baldrian P."/>
            <person name="Spatafora J.W."/>
            <person name="Henrissat B."/>
            <person name="Nagy L.G."/>
            <person name="Aury J.M."/>
            <person name="Wincker P."/>
            <person name="Grigoriev I.V."/>
            <person name="Bonfante P."/>
            <person name="Martin F.M."/>
        </authorList>
    </citation>
    <scope>NUCLEOTIDE SEQUENCE [LARGE SCALE GENOMIC DNA]</scope>
    <source>
        <strain evidence="1 2">RN42</strain>
    </source>
</reference>
<dbReference type="EMBL" id="ML119736">
    <property type="protein sequence ID" value="RPA76869.1"/>
    <property type="molecule type" value="Genomic_DNA"/>
</dbReference>
<proteinExistence type="predicted"/>
<accession>A0A3N4HT42</accession>